<dbReference type="Gene3D" id="3.30.2310.20">
    <property type="entry name" value="RelE-like"/>
    <property type="match status" value="1"/>
</dbReference>
<evidence type="ECO:0000256" key="4">
    <source>
        <dbReference type="ARBA" id="ARBA00022759"/>
    </source>
</evidence>
<evidence type="ECO:0000256" key="7">
    <source>
        <dbReference type="ARBA" id="ARBA00050056"/>
    </source>
</evidence>
<dbReference type="InterPro" id="IPR035093">
    <property type="entry name" value="RelE/ParE_toxin_dom_sf"/>
</dbReference>
<evidence type="ECO:0000256" key="5">
    <source>
        <dbReference type="ARBA" id="ARBA00022801"/>
    </source>
</evidence>
<dbReference type="Proteomes" id="UP000198960">
    <property type="component" value="Unassembled WGS sequence"/>
</dbReference>
<accession>A0A1H8R5Q3</accession>
<keyword evidence="4" id="KW-0255">Endonuclease</keyword>
<keyword evidence="3" id="KW-0540">Nuclease</keyword>
<name>A0A1H8R5Q3_9ACTN</name>
<gene>
    <name evidence="8" type="ORF">SAMN05660991_01004</name>
</gene>
<dbReference type="EMBL" id="FOEE01000002">
    <property type="protein sequence ID" value="SEO61454.1"/>
    <property type="molecule type" value="Genomic_DNA"/>
</dbReference>
<dbReference type="STRING" id="673521.SAMN05660991_01004"/>
<dbReference type="PANTHER" id="PTHR38039">
    <property type="entry name" value="TOXIN YOEB"/>
    <property type="match status" value="1"/>
</dbReference>
<dbReference type="RefSeq" id="WP_091940735.1">
    <property type="nucleotide sequence ID" value="NZ_FOEE01000002.1"/>
</dbReference>
<dbReference type="GO" id="GO:0004519">
    <property type="term" value="F:endonuclease activity"/>
    <property type="evidence" value="ECO:0007669"/>
    <property type="project" value="UniProtKB-KW"/>
</dbReference>
<evidence type="ECO:0000256" key="1">
    <source>
        <dbReference type="ARBA" id="ARBA00008172"/>
    </source>
</evidence>
<dbReference type="NCBIfam" id="TIGR02116">
    <property type="entry name" value="toxin_Txe_YoeB"/>
    <property type="match status" value="1"/>
</dbReference>
<dbReference type="GO" id="GO:0045892">
    <property type="term" value="P:negative regulation of DNA-templated transcription"/>
    <property type="evidence" value="ECO:0007669"/>
    <property type="project" value="TreeGrafter"/>
</dbReference>
<dbReference type="Pfam" id="PF06769">
    <property type="entry name" value="YoeB_toxin"/>
    <property type="match status" value="1"/>
</dbReference>
<dbReference type="AlphaFoldDB" id="A0A1H8R5Q3"/>
<keyword evidence="5" id="KW-0378">Hydrolase</keyword>
<dbReference type="OrthoDB" id="9801102at2"/>
<dbReference type="InterPro" id="IPR009614">
    <property type="entry name" value="YoeB_toxin"/>
</dbReference>
<comment type="similarity">
    <text evidence="1">Belongs to the YoeB family.</text>
</comment>
<dbReference type="GO" id="GO:0006401">
    <property type="term" value="P:RNA catabolic process"/>
    <property type="evidence" value="ECO:0007669"/>
    <property type="project" value="InterPro"/>
</dbReference>
<reference evidence="9" key="1">
    <citation type="submission" date="2016-10" db="EMBL/GenBank/DDBJ databases">
        <authorList>
            <person name="Varghese N."/>
            <person name="Submissions S."/>
        </authorList>
    </citation>
    <scope>NUCLEOTIDE SEQUENCE [LARGE SCALE GENOMIC DNA]</scope>
    <source>
        <strain evidence="9">DSM 45413</strain>
    </source>
</reference>
<protein>
    <recommendedName>
        <fullName evidence="7">Endoribonuclease YoeB</fullName>
    </recommendedName>
    <alternativeName>
        <fullName evidence="6">Putative mRNA interferase YoeB</fullName>
    </alternativeName>
</protein>
<keyword evidence="2" id="KW-1277">Toxin-antitoxin system</keyword>
<evidence type="ECO:0000313" key="8">
    <source>
        <dbReference type="EMBL" id="SEO61454.1"/>
    </source>
</evidence>
<evidence type="ECO:0000256" key="6">
    <source>
        <dbReference type="ARBA" id="ARBA00030388"/>
    </source>
</evidence>
<keyword evidence="9" id="KW-1185">Reference proteome</keyword>
<dbReference type="SUPFAM" id="SSF143011">
    <property type="entry name" value="RelE-like"/>
    <property type="match status" value="1"/>
</dbReference>
<evidence type="ECO:0000256" key="2">
    <source>
        <dbReference type="ARBA" id="ARBA00022649"/>
    </source>
</evidence>
<proteinExistence type="inferred from homology"/>
<dbReference type="PANTHER" id="PTHR38039:SF1">
    <property type="entry name" value="TOXIN YOEB"/>
    <property type="match status" value="1"/>
</dbReference>
<dbReference type="GO" id="GO:0016787">
    <property type="term" value="F:hydrolase activity"/>
    <property type="evidence" value="ECO:0007669"/>
    <property type="project" value="UniProtKB-KW"/>
</dbReference>
<sequence length="83" mass="9611">MRIAFTKNGWEDYTSWSGDRKTLLRINRLITEAARDPAVGTGKPERLSGDLSGCWSRRIDQEHRLVYTVDGDQLVVLQARYHY</sequence>
<evidence type="ECO:0000313" key="9">
    <source>
        <dbReference type="Proteomes" id="UP000198960"/>
    </source>
</evidence>
<evidence type="ECO:0000256" key="3">
    <source>
        <dbReference type="ARBA" id="ARBA00022722"/>
    </source>
</evidence>
<organism evidence="8 9">
    <name type="scientific">Trujillonella endophytica</name>
    <dbReference type="NCBI Taxonomy" id="673521"/>
    <lineage>
        <taxon>Bacteria</taxon>
        <taxon>Bacillati</taxon>
        <taxon>Actinomycetota</taxon>
        <taxon>Actinomycetes</taxon>
        <taxon>Geodermatophilales</taxon>
        <taxon>Geodermatophilaceae</taxon>
        <taxon>Trujillonella</taxon>
    </lineage>
</organism>